<dbReference type="InterPro" id="IPR007581">
    <property type="entry name" value="Endonuclease-V"/>
</dbReference>
<dbReference type="AlphaFoldDB" id="A0A4P9Y446"/>
<evidence type="ECO:0000256" key="1">
    <source>
        <dbReference type="ARBA" id="ARBA00004496"/>
    </source>
</evidence>
<dbReference type="PANTHER" id="PTHR28511">
    <property type="entry name" value="ENDONUCLEASE V"/>
    <property type="match status" value="1"/>
</dbReference>
<keyword evidence="2" id="KW-0963">Cytoplasm</keyword>
<proteinExistence type="inferred from homology"/>
<dbReference type="Gene3D" id="3.30.2170.10">
    <property type="entry name" value="archaeoglobus fulgidus dsm 4304 superfamily"/>
    <property type="match status" value="1"/>
</dbReference>
<dbReference type="Pfam" id="PF04493">
    <property type="entry name" value="Endonuclease_5"/>
    <property type="match status" value="1"/>
</dbReference>
<dbReference type="GO" id="GO:0016891">
    <property type="term" value="F:RNA endonuclease activity producing 5'-phosphomonoesters, hydrolytic mechanism"/>
    <property type="evidence" value="ECO:0007669"/>
    <property type="project" value="TreeGrafter"/>
</dbReference>
<sequence length="265" mass="29475">MTTDVNMTKDTLDLDDLRAQWDEQQVKLAGQRVTDTQIPQWTRSETDPWKGLVRVGGVDVSFLKEDPSIAVAALVVLAFPSLKILHQEYLQIRMEVPYMAGYLAFREVRPLETILDRLSQSKPECMPQVILVDGNGTLHPRRFGLACHLGVMMDLPTIGVAKNFLNLDDGPLLTLAEVKRRAKENLDIKGDSFDLTGESGYTYGVGLLTSSGASNPLFISPGHRISLEDAISVVLACSIHRIPEPVRAADLLSRQYIREHLSRPE</sequence>
<dbReference type="GO" id="GO:0006281">
    <property type="term" value="P:DNA repair"/>
    <property type="evidence" value="ECO:0007669"/>
    <property type="project" value="InterPro"/>
</dbReference>
<reference evidence="7" key="1">
    <citation type="journal article" date="2018" name="Nat. Microbiol.">
        <title>Leveraging single-cell genomics to expand the fungal tree of life.</title>
        <authorList>
            <person name="Ahrendt S.R."/>
            <person name="Quandt C.A."/>
            <person name="Ciobanu D."/>
            <person name="Clum A."/>
            <person name="Salamov A."/>
            <person name="Andreopoulos B."/>
            <person name="Cheng J.F."/>
            <person name="Woyke T."/>
            <person name="Pelin A."/>
            <person name="Henrissat B."/>
            <person name="Reynolds N.K."/>
            <person name="Benny G.L."/>
            <person name="Smith M.E."/>
            <person name="James T.Y."/>
            <person name="Grigoriev I.V."/>
        </authorList>
    </citation>
    <scope>NUCLEOTIDE SEQUENCE [LARGE SCALE GENOMIC DNA]</scope>
</reference>
<comment type="subcellular location">
    <subcellularLocation>
        <location evidence="1">Cytoplasm</location>
    </subcellularLocation>
</comment>
<keyword evidence="4 6" id="KW-0255">Endonuclease</keyword>
<organism evidence="6 7">
    <name type="scientific">Piptocephalis cylindrospora</name>
    <dbReference type="NCBI Taxonomy" id="1907219"/>
    <lineage>
        <taxon>Eukaryota</taxon>
        <taxon>Fungi</taxon>
        <taxon>Fungi incertae sedis</taxon>
        <taxon>Zoopagomycota</taxon>
        <taxon>Zoopagomycotina</taxon>
        <taxon>Zoopagomycetes</taxon>
        <taxon>Zoopagales</taxon>
        <taxon>Piptocephalidaceae</taxon>
        <taxon>Piptocephalis</taxon>
    </lineage>
</organism>
<evidence type="ECO:0000256" key="4">
    <source>
        <dbReference type="ARBA" id="ARBA00022759"/>
    </source>
</evidence>
<evidence type="ECO:0000313" key="7">
    <source>
        <dbReference type="Proteomes" id="UP000267251"/>
    </source>
</evidence>
<dbReference type="Proteomes" id="UP000267251">
    <property type="component" value="Unassembled WGS sequence"/>
</dbReference>
<keyword evidence="7" id="KW-1185">Reference proteome</keyword>
<evidence type="ECO:0000313" key="6">
    <source>
        <dbReference type="EMBL" id="RKP13675.1"/>
    </source>
</evidence>
<dbReference type="PANTHER" id="PTHR28511:SF1">
    <property type="entry name" value="ENDONUCLEASE V"/>
    <property type="match status" value="1"/>
</dbReference>
<dbReference type="OrthoDB" id="20018at2759"/>
<dbReference type="EMBL" id="KZ987966">
    <property type="protein sequence ID" value="RKP13675.1"/>
    <property type="molecule type" value="Genomic_DNA"/>
</dbReference>
<dbReference type="GO" id="GO:0005730">
    <property type="term" value="C:nucleolus"/>
    <property type="evidence" value="ECO:0007669"/>
    <property type="project" value="TreeGrafter"/>
</dbReference>
<evidence type="ECO:0000256" key="3">
    <source>
        <dbReference type="ARBA" id="ARBA00022722"/>
    </source>
</evidence>
<dbReference type="CDD" id="cd06559">
    <property type="entry name" value="Endonuclease_V"/>
    <property type="match status" value="1"/>
</dbReference>
<dbReference type="GO" id="GO:0003727">
    <property type="term" value="F:single-stranded RNA binding"/>
    <property type="evidence" value="ECO:0007669"/>
    <property type="project" value="TreeGrafter"/>
</dbReference>
<name>A0A4P9Y446_9FUNG</name>
<gene>
    <name evidence="6" type="ORF">BJ684DRAFT_15949</name>
</gene>
<keyword evidence="3" id="KW-0540">Nuclease</keyword>
<protein>
    <submittedName>
        <fullName evidence="6">Endonuclease V-domain-containing protein</fullName>
    </submittedName>
</protein>
<accession>A0A4P9Y446</accession>
<keyword evidence="5" id="KW-0378">Hydrolase</keyword>
<evidence type="ECO:0000256" key="2">
    <source>
        <dbReference type="ARBA" id="ARBA00022490"/>
    </source>
</evidence>
<dbReference type="GO" id="GO:0005737">
    <property type="term" value="C:cytoplasm"/>
    <property type="evidence" value="ECO:0007669"/>
    <property type="project" value="UniProtKB-SubCell"/>
</dbReference>
<dbReference type="HAMAP" id="MF_00801">
    <property type="entry name" value="Endonuclease_5"/>
    <property type="match status" value="1"/>
</dbReference>
<evidence type="ECO:0000256" key="5">
    <source>
        <dbReference type="ARBA" id="ARBA00022801"/>
    </source>
</evidence>